<gene>
    <name evidence="1" type="ORF">B4N89_40565</name>
</gene>
<dbReference type="Proteomes" id="UP000190037">
    <property type="component" value="Unassembled WGS sequence"/>
</dbReference>
<evidence type="ECO:0000313" key="2">
    <source>
        <dbReference type="Proteomes" id="UP000190037"/>
    </source>
</evidence>
<evidence type="ECO:0000313" key="1">
    <source>
        <dbReference type="EMBL" id="OPC76903.1"/>
    </source>
</evidence>
<accession>A0A1T3NJ96</accession>
<keyword evidence="2" id="KW-1185">Reference proteome</keyword>
<comment type="caution">
    <text evidence="1">The sequence shown here is derived from an EMBL/GenBank/DDBJ whole genome shotgun (WGS) entry which is preliminary data.</text>
</comment>
<protein>
    <submittedName>
        <fullName evidence="1">Uncharacterized protein</fullName>
    </submittedName>
</protein>
<dbReference type="EMBL" id="MWQN01000004">
    <property type="protein sequence ID" value="OPC76903.1"/>
    <property type="molecule type" value="Genomic_DNA"/>
</dbReference>
<reference evidence="1 2" key="1">
    <citation type="submission" date="2017-03" db="EMBL/GenBank/DDBJ databases">
        <title>Draft genome sequence of Streptomyces scabrisporus NF3, endophyte isolated from Amphipterygium adstringens.</title>
        <authorList>
            <person name="Vazquez M."/>
            <person name="Ceapa C.D."/>
            <person name="Rodriguez Luna D."/>
            <person name="Sanchez Esquivel S."/>
        </authorList>
    </citation>
    <scope>NUCLEOTIDE SEQUENCE [LARGE SCALE GENOMIC DNA]</scope>
    <source>
        <strain evidence="1 2">NF3</strain>
    </source>
</reference>
<organism evidence="1 2">
    <name type="scientific">Embleya scabrispora</name>
    <dbReference type="NCBI Taxonomy" id="159449"/>
    <lineage>
        <taxon>Bacteria</taxon>
        <taxon>Bacillati</taxon>
        <taxon>Actinomycetota</taxon>
        <taxon>Actinomycetes</taxon>
        <taxon>Kitasatosporales</taxon>
        <taxon>Streptomycetaceae</taxon>
        <taxon>Embleya</taxon>
    </lineage>
</organism>
<name>A0A1T3NJ96_9ACTN</name>
<dbReference type="AlphaFoldDB" id="A0A1T3NJ96"/>
<proteinExistence type="predicted"/>
<sequence length="100" mass="11217">MMLTGERVTAPRMLLLNRVDFEPGCSVFELEQPLFLRAGDRLWAEDGGVVVERGSGDRERPAGGMACVYRRWRLLWLDAEPPAGPVAVRRSCVRAFGDRV</sequence>